<gene>
    <name evidence="1" type="ORF">XhyaCFBP1156_06460</name>
</gene>
<evidence type="ECO:0000313" key="2">
    <source>
        <dbReference type="Proteomes" id="UP000238261"/>
    </source>
</evidence>
<keyword evidence="2" id="KW-1185">Reference proteome</keyword>
<dbReference type="EMBL" id="MDEG01000004">
    <property type="protein sequence ID" value="PPU98364.1"/>
    <property type="molecule type" value="Genomic_DNA"/>
</dbReference>
<proteinExistence type="predicted"/>
<comment type="caution">
    <text evidence="1">The sequence shown here is derived from an EMBL/GenBank/DDBJ whole genome shotgun (WGS) entry which is preliminary data.</text>
</comment>
<reference evidence="2" key="1">
    <citation type="submission" date="2016-08" db="EMBL/GenBank/DDBJ databases">
        <authorList>
            <person name="Merda D."/>
            <person name="Briand M."/>
            <person name="Taghouti G."/>
            <person name="Carrere S."/>
            <person name="Gouzy J."/>
            <person name="Portier P."/>
            <person name="Jacques M.-A."/>
            <person name="Fischer-Le Saux M."/>
        </authorList>
    </citation>
    <scope>NUCLEOTIDE SEQUENCE [LARGE SCALE GENOMIC DNA]</scope>
    <source>
        <strain evidence="2">CFBP1156</strain>
    </source>
</reference>
<organism evidence="1 2">
    <name type="scientific">Xanthomonas hyacinthi</name>
    <dbReference type="NCBI Taxonomy" id="56455"/>
    <lineage>
        <taxon>Bacteria</taxon>
        <taxon>Pseudomonadati</taxon>
        <taxon>Pseudomonadota</taxon>
        <taxon>Gammaproteobacteria</taxon>
        <taxon>Lysobacterales</taxon>
        <taxon>Lysobacteraceae</taxon>
        <taxon>Xanthomonas</taxon>
    </lineage>
</organism>
<evidence type="ECO:0000313" key="1">
    <source>
        <dbReference type="EMBL" id="PPU98364.1"/>
    </source>
</evidence>
<dbReference type="AlphaFoldDB" id="A0A2S7EYW9"/>
<dbReference type="Proteomes" id="UP000238261">
    <property type="component" value="Unassembled WGS sequence"/>
</dbReference>
<accession>A0A2S7EYW9</accession>
<sequence>MLRASLLGSARAGGMLAAPAQARPVVELSVQTAARWPCGGGTTAAAPLPASQKVPRCPRRMARRQGRGGCAAHRQLL</sequence>
<name>A0A2S7EYW9_9XANT</name>
<dbReference type="RefSeq" id="WP_104558283.1">
    <property type="nucleotide sequence ID" value="NZ_JBHRWS010000001.1"/>
</dbReference>
<protein>
    <submittedName>
        <fullName evidence="1">Uncharacterized protein</fullName>
    </submittedName>
</protein>